<dbReference type="EC" id="2.3.2.8" evidence="2"/>
<dbReference type="InterPro" id="IPR007472">
    <property type="entry name" value="N-end_Aminoacyl_Trfase_C"/>
</dbReference>
<feature type="domain" description="N-end rule aminoacyl transferase C-terminal" evidence="6">
    <location>
        <begin position="145"/>
        <end position="292"/>
    </location>
</feature>
<evidence type="ECO:0000256" key="3">
    <source>
        <dbReference type="ARBA" id="ARBA00022679"/>
    </source>
</evidence>
<dbReference type="GeneID" id="62197459"/>
<evidence type="ECO:0000259" key="6">
    <source>
        <dbReference type="Pfam" id="PF04377"/>
    </source>
</evidence>
<dbReference type="GO" id="GO:0004057">
    <property type="term" value="F:arginyl-tRNA--protein transferase activity"/>
    <property type="evidence" value="ECO:0007669"/>
    <property type="project" value="UniProtKB-EC"/>
</dbReference>
<reference evidence="7" key="1">
    <citation type="submission" date="2020-10" db="EMBL/GenBank/DDBJ databases">
        <authorList>
            <person name="Roach M.J.R."/>
        </authorList>
    </citation>
    <scope>NUCLEOTIDE SEQUENCE</scope>
    <source>
        <strain evidence="7">CBS 1945</strain>
    </source>
</reference>
<dbReference type="Proteomes" id="UP000662931">
    <property type="component" value="Chromosome 4"/>
</dbReference>
<dbReference type="Pfam" id="PF04377">
    <property type="entry name" value="ATE_C"/>
    <property type="match status" value="1"/>
</dbReference>
<dbReference type="EMBL" id="CP064815">
    <property type="protein sequence ID" value="QPG76665.1"/>
    <property type="molecule type" value="Genomic_DNA"/>
</dbReference>
<keyword evidence="3" id="KW-0808">Transferase</keyword>
<dbReference type="GO" id="GO:0005737">
    <property type="term" value="C:cytoplasm"/>
    <property type="evidence" value="ECO:0007669"/>
    <property type="project" value="TreeGrafter"/>
</dbReference>
<keyword evidence="8" id="KW-1185">Reference proteome</keyword>
<dbReference type="InterPro" id="IPR016181">
    <property type="entry name" value="Acyl_CoA_acyltransferase"/>
</dbReference>
<evidence type="ECO:0000313" key="8">
    <source>
        <dbReference type="Proteomes" id="UP000662931"/>
    </source>
</evidence>
<dbReference type="PANTHER" id="PTHR21367:SF1">
    <property type="entry name" value="ARGINYL-TRNA--PROTEIN TRANSFERASE 1"/>
    <property type="match status" value="1"/>
</dbReference>
<evidence type="ECO:0000256" key="2">
    <source>
        <dbReference type="ARBA" id="ARBA00012025"/>
    </source>
</evidence>
<dbReference type="SUPFAM" id="SSF55729">
    <property type="entry name" value="Acyl-CoA N-acyltransferases (Nat)"/>
    <property type="match status" value="1"/>
</dbReference>
<proteinExistence type="inferred from homology"/>
<dbReference type="OrthoDB" id="74183at2759"/>
<evidence type="ECO:0000256" key="1">
    <source>
        <dbReference type="ARBA" id="ARBA00009991"/>
    </source>
</evidence>
<dbReference type="KEGG" id="bnn:FOA43_004059"/>
<dbReference type="InterPro" id="IPR007471">
    <property type="entry name" value="N-end_Aminoacyl_Trfase_N"/>
</dbReference>
<sequence>MSQGYSLDSYRALYEKGSVEEYSKYPNSTTIGFIIYLCTTECYERLMNMGFRRSGTFLYRSDLLRNCCRLYTIRTNLKFIQHATKGHRHTVNRFETFLKGKDQKQKKHSAGVSFNLKERILNLETTVDPDRFHTVIGPIHATEQKYLLFKKYQIRVHHEKEDDISFKGFKRFLCQTPFEGNVVDHNEAYWKRLNENWRNGSFEESDSDEIVGPVHECYYLDNQLVAIAVLDILPESISSVYLIWDPDYAHLGLGNLSALRELVLTQMLGKKYYYMGYYIDDCPKMRYKAKFGGEILDVCSGKYVRLDRARPFIEGGKLAVLKIKRDNEDTSLVLNEFEMQDGMDDETIIKDEPLINVAEQIYGIDGGSFTKAERTAQKLPESLISHSASSNEDYWRSDEKETVKLPAVSPGLMPLWQINEIYQDGSLKKSLENAYLYDQDNPGYYQFQADRDSKRMKLLVDLIRLIGLKQFEYPTLCIV</sequence>
<accession>A0A875S917</accession>
<evidence type="ECO:0000259" key="5">
    <source>
        <dbReference type="Pfam" id="PF04376"/>
    </source>
</evidence>
<dbReference type="Pfam" id="PF04376">
    <property type="entry name" value="ATE_N"/>
    <property type="match status" value="1"/>
</dbReference>
<evidence type="ECO:0000256" key="4">
    <source>
        <dbReference type="ARBA" id="ARBA00023315"/>
    </source>
</evidence>
<dbReference type="InterPro" id="IPR030700">
    <property type="entry name" value="N-end_Aminoacyl_Trfase"/>
</dbReference>
<name>A0A875S917_EENNA</name>
<dbReference type="PANTHER" id="PTHR21367">
    <property type="entry name" value="ARGININE-TRNA-PROTEIN TRANSFERASE 1"/>
    <property type="match status" value="1"/>
</dbReference>
<gene>
    <name evidence="7" type="ORF">FOA43_004059</name>
</gene>
<dbReference type="RefSeq" id="XP_038780230.1">
    <property type="nucleotide sequence ID" value="XM_038924302.1"/>
</dbReference>
<dbReference type="AlphaFoldDB" id="A0A875S917"/>
<keyword evidence="4" id="KW-0012">Acyltransferase</keyword>
<comment type="similarity">
    <text evidence="1">Belongs to the R-transferase family.</text>
</comment>
<evidence type="ECO:0000313" key="7">
    <source>
        <dbReference type="EMBL" id="QPG76665.1"/>
    </source>
</evidence>
<organism evidence="7 8">
    <name type="scientific">Eeniella nana</name>
    <name type="common">Yeast</name>
    <name type="synonym">Brettanomyces nanus</name>
    <dbReference type="NCBI Taxonomy" id="13502"/>
    <lineage>
        <taxon>Eukaryota</taxon>
        <taxon>Fungi</taxon>
        <taxon>Dikarya</taxon>
        <taxon>Ascomycota</taxon>
        <taxon>Saccharomycotina</taxon>
        <taxon>Pichiomycetes</taxon>
        <taxon>Pichiales</taxon>
        <taxon>Pichiaceae</taxon>
        <taxon>Brettanomyces</taxon>
    </lineage>
</organism>
<feature type="domain" description="N-end aminoacyl transferase N-terminal" evidence="5">
    <location>
        <begin position="25"/>
        <end position="81"/>
    </location>
</feature>
<protein>
    <recommendedName>
        <fullName evidence="2">arginyltransferase</fullName>
        <ecNumber evidence="2">2.3.2.8</ecNumber>
    </recommendedName>
</protein>